<name>A0A1B6IAP2_9HEMI</name>
<dbReference type="PANTHER" id="PTHR47966">
    <property type="entry name" value="BETA-SITE APP-CLEAVING ENZYME, ISOFORM A-RELATED"/>
    <property type="match status" value="1"/>
</dbReference>
<evidence type="ECO:0000256" key="6">
    <source>
        <dbReference type="ARBA" id="ARBA00023180"/>
    </source>
</evidence>
<keyword evidence="4 9" id="KW-0378">Hydrolase</keyword>
<dbReference type="PROSITE" id="PS51767">
    <property type="entry name" value="PEPTIDASE_A1"/>
    <property type="match status" value="1"/>
</dbReference>
<accession>A0A1B6IAP2</accession>
<dbReference type="InterPro" id="IPR021109">
    <property type="entry name" value="Peptidase_aspartic_dom_sf"/>
</dbReference>
<feature type="active site" evidence="7">
    <location>
        <position position="87"/>
    </location>
</feature>
<dbReference type="GO" id="GO:0006508">
    <property type="term" value="P:proteolysis"/>
    <property type="evidence" value="ECO:0007669"/>
    <property type="project" value="UniProtKB-KW"/>
</dbReference>
<evidence type="ECO:0000256" key="9">
    <source>
        <dbReference type="RuleBase" id="RU000454"/>
    </source>
</evidence>
<sequence>MYRIILLSLVTIVFATEDGIRIPLRRIHHNSYHDNPEVYLQRTAQRLQQKYGPGATGEVNLYDFQGIQYYGEISLGTPGQTFTVLFDTGSADLWIPSSKCKFWDIACWFHLKYNSKKSSTYQDDGRPFSIKYVTGSASGFLSRDVLTIGGLEVTNQTFAEITYPSLMFIWSEFDGILGLAFKSVAQSKENPPFVNLIKQQVVAKPFFSFYLSEEGGELALGYTDKSHYSGRFTFKPLIKPAKFWSFFLDRITVESQDVGADNVTAIVDSGTSLIAGPPGQIKAINNLIGAKEILGLYIVDCNTIDQLPNVTFHINGVQFNLTGRDYVLEMRRFVVFKVCISGFMEVDLGAPIWILGDVFLRRVYTQFNNGRGRLGFALAV</sequence>
<protein>
    <recommendedName>
        <fullName evidence="11">Peptidase A1 domain-containing protein</fullName>
    </recommendedName>
</protein>
<dbReference type="PROSITE" id="PS00141">
    <property type="entry name" value="ASP_PROTEASE"/>
    <property type="match status" value="2"/>
</dbReference>
<feature type="disulfide bond" evidence="8">
    <location>
        <begin position="100"/>
        <end position="107"/>
    </location>
</feature>
<keyword evidence="10" id="KW-0732">Signal</keyword>
<evidence type="ECO:0000256" key="4">
    <source>
        <dbReference type="ARBA" id="ARBA00022801"/>
    </source>
</evidence>
<feature type="active site" evidence="7">
    <location>
        <position position="268"/>
    </location>
</feature>
<dbReference type="GO" id="GO:0004190">
    <property type="term" value="F:aspartic-type endopeptidase activity"/>
    <property type="evidence" value="ECO:0007669"/>
    <property type="project" value="UniProtKB-KW"/>
</dbReference>
<dbReference type="AlphaFoldDB" id="A0A1B6IAP2"/>
<evidence type="ECO:0000256" key="2">
    <source>
        <dbReference type="ARBA" id="ARBA00022670"/>
    </source>
</evidence>
<feature type="disulfide bond" evidence="8">
    <location>
        <begin position="301"/>
        <end position="339"/>
    </location>
</feature>
<gene>
    <name evidence="12" type="ORF">g.8690</name>
</gene>
<feature type="domain" description="Peptidase A1" evidence="11">
    <location>
        <begin position="69"/>
        <end position="377"/>
    </location>
</feature>
<dbReference type="InterPro" id="IPR001969">
    <property type="entry name" value="Aspartic_peptidase_AS"/>
</dbReference>
<dbReference type="SUPFAM" id="SSF50630">
    <property type="entry name" value="Acid proteases"/>
    <property type="match status" value="1"/>
</dbReference>
<organism evidence="12">
    <name type="scientific">Homalodisca liturata</name>
    <dbReference type="NCBI Taxonomy" id="320908"/>
    <lineage>
        <taxon>Eukaryota</taxon>
        <taxon>Metazoa</taxon>
        <taxon>Ecdysozoa</taxon>
        <taxon>Arthropoda</taxon>
        <taxon>Hexapoda</taxon>
        <taxon>Insecta</taxon>
        <taxon>Pterygota</taxon>
        <taxon>Neoptera</taxon>
        <taxon>Paraneoptera</taxon>
        <taxon>Hemiptera</taxon>
        <taxon>Auchenorrhyncha</taxon>
        <taxon>Membracoidea</taxon>
        <taxon>Cicadellidae</taxon>
        <taxon>Cicadellinae</taxon>
        <taxon>Proconiini</taxon>
        <taxon>Homalodisca</taxon>
    </lineage>
</organism>
<dbReference type="PANTHER" id="PTHR47966:SF51">
    <property type="entry name" value="BETA-SITE APP-CLEAVING ENZYME, ISOFORM A-RELATED"/>
    <property type="match status" value="1"/>
</dbReference>
<evidence type="ECO:0000256" key="3">
    <source>
        <dbReference type="ARBA" id="ARBA00022750"/>
    </source>
</evidence>
<keyword evidence="2 9" id="KW-0645">Protease</keyword>
<dbReference type="Pfam" id="PF00026">
    <property type="entry name" value="Asp"/>
    <property type="match status" value="1"/>
</dbReference>
<dbReference type="PRINTS" id="PR00792">
    <property type="entry name" value="PEPSIN"/>
</dbReference>
<dbReference type="InterPro" id="IPR001461">
    <property type="entry name" value="Aspartic_peptidase_A1"/>
</dbReference>
<proteinExistence type="inferred from homology"/>
<reference evidence="12" key="1">
    <citation type="submission" date="2015-11" db="EMBL/GenBank/DDBJ databases">
        <title>De novo transcriptome assembly of four potential Pierce s Disease insect vectors from Arizona vineyards.</title>
        <authorList>
            <person name="Tassone E.E."/>
        </authorList>
    </citation>
    <scope>NUCLEOTIDE SEQUENCE</scope>
</reference>
<keyword evidence="6" id="KW-0325">Glycoprotein</keyword>
<keyword evidence="5 8" id="KW-1015">Disulfide bond</keyword>
<dbReference type="EMBL" id="GECU01023743">
    <property type="protein sequence ID" value="JAS83963.1"/>
    <property type="molecule type" value="Transcribed_RNA"/>
</dbReference>
<feature type="signal peptide" evidence="10">
    <location>
        <begin position="1"/>
        <end position="15"/>
    </location>
</feature>
<keyword evidence="3 9" id="KW-0064">Aspartyl protease</keyword>
<evidence type="ECO:0000313" key="12">
    <source>
        <dbReference type="EMBL" id="JAS83963.1"/>
    </source>
</evidence>
<comment type="similarity">
    <text evidence="1 9">Belongs to the peptidase A1 family.</text>
</comment>
<evidence type="ECO:0000259" key="11">
    <source>
        <dbReference type="PROSITE" id="PS51767"/>
    </source>
</evidence>
<dbReference type="InterPro" id="IPR033121">
    <property type="entry name" value="PEPTIDASE_A1"/>
</dbReference>
<dbReference type="FunFam" id="2.40.70.10:FF:000002">
    <property type="entry name" value="Vacuolar aspartic proteinase"/>
    <property type="match status" value="1"/>
</dbReference>
<evidence type="ECO:0000256" key="1">
    <source>
        <dbReference type="ARBA" id="ARBA00007447"/>
    </source>
</evidence>
<evidence type="ECO:0000256" key="5">
    <source>
        <dbReference type="ARBA" id="ARBA00023157"/>
    </source>
</evidence>
<evidence type="ECO:0000256" key="8">
    <source>
        <dbReference type="PIRSR" id="PIRSR601461-2"/>
    </source>
</evidence>
<dbReference type="Gene3D" id="2.40.70.10">
    <property type="entry name" value="Acid Proteases"/>
    <property type="match status" value="2"/>
</dbReference>
<dbReference type="FunFam" id="2.40.70.10:FF:000008">
    <property type="entry name" value="Cathepsin D"/>
    <property type="match status" value="1"/>
</dbReference>
<evidence type="ECO:0000256" key="10">
    <source>
        <dbReference type="SAM" id="SignalP"/>
    </source>
</evidence>
<dbReference type="Gene3D" id="2.60.40.1960">
    <property type="match status" value="1"/>
</dbReference>
<feature type="chain" id="PRO_5012249701" description="Peptidase A1 domain-containing protein" evidence="10">
    <location>
        <begin position="16"/>
        <end position="380"/>
    </location>
</feature>
<evidence type="ECO:0000256" key="7">
    <source>
        <dbReference type="PIRSR" id="PIRSR601461-1"/>
    </source>
</evidence>